<dbReference type="AlphaFoldDB" id="A0A6D2I6X9"/>
<dbReference type="InterPro" id="IPR053134">
    <property type="entry name" value="RNA-dir_DNA_polymerase"/>
</dbReference>
<dbReference type="InterPro" id="IPR000477">
    <property type="entry name" value="RT_dom"/>
</dbReference>
<dbReference type="InterPro" id="IPR043502">
    <property type="entry name" value="DNA/RNA_pol_sf"/>
</dbReference>
<organism evidence="2 3">
    <name type="scientific">Microthlaspi erraticum</name>
    <dbReference type="NCBI Taxonomy" id="1685480"/>
    <lineage>
        <taxon>Eukaryota</taxon>
        <taxon>Viridiplantae</taxon>
        <taxon>Streptophyta</taxon>
        <taxon>Embryophyta</taxon>
        <taxon>Tracheophyta</taxon>
        <taxon>Spermatophyta</taxon>
        <taxon>Magnoliopsida</taxon>
        <taxon>eudicotyledons</taxon>
        <taxon>Gunneridae</taxon>
        <taxon>Pentapetalae</taxon>
        <taxon>rosids</taxon>
        <taxon>malvids</taxon>
        <taxon>Brassicales</taxon>
        <taxon>Brassicaceae</taxon>
        <taxon>Coluteocarpeae</taxon>
        <taxon>Microthlaspi</taxon>
    </lineage>
</organism>
<name>A0A6D2I6X9_9BRAS</name>
<reference evidence="2" key="1">
    <citation type="submission" date="2020-01" db="EMBL/GenBank/DDBJ databases">
        <authorList>
            <person name="Mishra B."/>
        </authorList>
    </citation>
    <scope>NUCLEOTIDE SEQUENCE [LARGE SCALE GENOMIC DNA]</scope>
</reference>
<proteinExistence type="predicted"/>
<accession>A0A6D2I6X9</accession>
<evidence type="ECO:0000259" key="1">
    <source>
        <dbReference type="PROSITE" id="PS50878"/>
    </source>
</evidence>
<gene>
    <name evidence="2" type="ORF">MERR_LOCUS11107</name>
</gene>
<dbReference type="Gene3D" id="3.30.70.270">
    <property type="match status" value="1"/>
</dbReference>
<protein>
    <recommendedName>
        <fullName evidence="1">Reverse transcriptase domain-containing protein</fullName>
    </recommendedName>
</protein>
<evidence type="ECO:0000313" key="3">
    <source>
        <dbReference type="Proteomes" id="UP000467841"/>
    </source>
</evidence>
<dbReference type="PROSITE" id="PS50878">
    <property type="entry name" value="RT_POL"/>
    <property type="match status" value="1"/>
</dbReference>
<feature type="domain" description="Reverse transcriptase" evidence="1">
    <location>
        <begin position="47"/>
        <end position="131"/>
    </location>
</feature>
<dbReference type="Pfam" id="PF00078">
    <property type="entry name" value="RVT_1"/>
    <property type="match status" value="1"/>
</dbReference>
<dbReference type="SUPFAM" id="SSF56672">
    <property type="entry name" value="DNA/RNA polymerases"/>
    <property type="match status" value="1"/>
</dbReference>
<dbReference type="EMBL" id="CACVBM020000832">
    <property type="protein sequence ID" value="CAA7023872.1"/>
    <property type="molecule type" value="Genomic_DNA"/>
</dbReference>
<dbReference type="Proteomes" id="UP000467841">
    <property type="component" value="Unassembled WGS sequence"/>
</dbReference>
<sequence>MFQFLKGLPPSRSNPFTIELDLGTSPISKTPPAELTDPKKQIEDLLSKGFIRPSVLPWGAPMVFMKKKKDGSFRMSINYRRLNRVTLKNSYPLLRIDELLDQLRGATWFSKIDLASGYHQIPIDEADVRKT</sequence>
<evidence type="ECO:0000313" key="2">
    <source>
        <dbReference type="EMBL" id="CAA7023872.1"/>
    </source>
</evidence>
<dbReference type="Gene3D" id="3.10.10.10">
    <property type="entry name" value="HIV Type 1 Reverse Transcriptase, subunit A, domain 1"/>
    <property type="match status" value="1"/>
</dbReference>
<dbReference type="OrthoDB" id="9996999at2759"/>
<dbReference type="InterPro" id="IPR043128">
    <property type="entry name" value="Rev_trsase/Diguanyl_cyclase"/>
</dbReference>
<comment type="caution">
    <text evidence="2">The sequence shown here is derived from an EMBL/GenBank/DDBJ whole genome shotgun (WGS) entry which is preliminary data.</text>
</comment>
<dbReference type="CDD" id="cd01647">
    <property type="entry name" value="RT_LTR"/>
    <property type="match status" value="1"/>
</dbReference>
<keyword evidence="3" id="KW-1185">Reference proteome</keyword>
<dbReference type="PANTHER" id="PTHR24559">
    <property type="entry name" value="TRANSPOSON TY3-I GAG-POL POLYPROTEIN"/>
    <property type="match status" value="1"/>
</dbReference>
<dbReference type="PANTHER" id="PTHR24559:SF444">
    <property type="entry name" value="REVERSE TRANSCRIPTASE DOMAIN-CONTAINING PROTEIN"/>
    <property type="match status" value="1"/>
</dbReference>